<dbReference type="AlphaFoldDB" id="A0A4R7CX13"/>
<dbReference type="InterPro" id="IPR002931">
    <property type="entry name" value="Transglutaminase-like"/>
</dbReference>
<feature type="signal peptide" evidence="1">
    <location>
        <begin position="1"/>
        <end position="18"/>
    </location>
</feature>
<proteinExistence type="predicted"/>
<keyword evidence="1" id="KW-0732">Signal</keyword>
<evidence type="ECO:0000256" key="1">
    <source>
        <dbReference type="SAM" id="SignalP"/>
    </source>
</evidence>
<dbReference type="EMBL" id="SNZV01000006">
    <property type="protein sequence ID" value="TDS12437.1"/>
    <property type="molecule type" value="Genomic_DNA"/>
</dbReference>
<organism evidence="3 4">
    <name type="scientific">Sphingobacterium paludis</name>
    <dbReference type="NCBI Taxonomy" id="1476465"/>
    <lineage>
        <taxon>Bacteria</taxon>
        <taxon>Pseudomonadati</taxon>
        <taxon>Bacteroidota</taxon>
        <taxon>Sphingobacteriia</taxon>
        <taxon>Sphingobacteriales</taxon>
        <taxon>Sphingobacteriaceae</taxon>
        <taxon>Sphingobacterium</taxon>
    </lineage>
</organism>
<sequence>MKYIVISLIALFACRTNAQDFSFGKIKEADFKIQSSLLDSSSSGVVLNEYGYANIELSSIAGKGFEIDYYYHVLIKILNKEGYDQANFTIPLYLDNTEKEAVVDLKGFTYNLESGGINKTALGKENIITEKTSKNHHLVKIAFPQVKEGSIVELRYKTRSPFLFSLNAWTFQTEIPKLRSEFVTRIPDICTYRVNLKGGIPLGQRKVEQYNTQLSTEVGEVKGEKIAYLMTNIPAFVAEDYMTASKNFKSILTFELSRYAIPFGPNKTFSLTWDDVQRYLLDDEKFGGQLKRKSALKEFIDPLGVSELGNHEKATQIYDYIKQQIKWNGRHSMLADVGIKKALESRSGNSADINLALISALNYVGIPAEAVILSTRDNGYPGVYNAGLSEFNYVVARAKVDDAYFYLDASARYEPFGNLPMKCINYQGRNIPLEGVSDWVPLQANLVSSFNVYFNGKIDEEGSLKGKLTMTRGGYGASTKRTVMDGFTSIEEYFEDWQNKMTHMVVADAKVENQGNCEMLLKEEMDIDIMNFATIDKQEIHFNPIVYGRTDKNPFNLSSRTYPVDLGSKIQENLTFLIEVPEGFVLTEESLKMKESLSLPNRDARFIYSITQNGTQVSIQILTQVNKPVFLPEEYLDLKEFFSRIIQRQKGSCVLQHKG</sequence>
<dbReference type="Gene3D" id="2.60.40.3140">
    <property type="match status" value="1"/>
</dbReference>
<comment type="caution">
    <text evidence="3">The sequence shown here is derived from an EMBL/GenBank/DDBJ whole genome shotgun (WGS) entry which is preliminary data.</text>
</comment>
<dbReference type="Pfam" id="PF01841">
    <property type="entry name" value="Transglut_core"/>
    <property type="match status" value="1"/>
</dbReference>
<feature type="chain" id="PRO_5020672257" evidence="1">
    <location>
        <begin position="19"/>
        <end position="659"/>
    </location>
</feature>
<feature type="domain" description="Transglutaminase-like" evidence="2">
    <location>
        <begin position="310"/>
        <end position="387"/>
    </location>
</feature>
<evidence type="ECO:0000259" key="2">
    <source>
        <dbReference type="Pfam" id="PF01841"/>
    </source>
</evidence>
<evidence type="ECO:0000313" key="4">
    <source>
        <dbReference type="Proteomes" id="UP000294752"/>
    </source>
</evidence>
<keyword evidence="4" id="KW-1185">Reference proteome</keyword>
<evidence type="ECO:0000313" key="3">
    <source>
        <dbReference type="EMBL" id="TDS12437.1"/>
    </source>
</evidence>
<dbReference type="Gene3D" id="3.10.620.30">
    <property type="match status" value="1"/>
</dbReference>
<accession>A0A4R7CX13</accession>
<dbReference type="Proteomes" id="UP000294752">
    <property type="component" value="Unassembled WGS sequence"/>
</dbReference>
<protein>
    <submittedName>
        <fullName evidence="3">Transglutaminase superfamily protein</fullName>
    </submittedName>
</protein>
<name>A0A4R7CX13_9SPHI</name>
<dbReference type="RefSeq" id="WP_166637856.1">
    <property type="nucleotide sequence ID" value="NZ_SNZV01000006.1"/>
</dbReference>
<dbReference type="Gene3D" id="2.60.120.1130">
    <property type="match status" value="1"/>
</dbReference>
<gene>
    <name evidence="3" type="ORF">B0I21_106295</name>
</gene>
<reference evidence="3 4" key="1">
    <citation type="submission" date="2019-03" db="EMBL/GenBank/DDBJ databases">
        <title>Genomic Encyclopedia of Type Strains, Phase III (KMG-III): the genomes of soil and plant-associated and newly described type strains.</title>
        <authorList>
            <person name="Whitman W."/>
        </authorList>
    </citation>
    <scope>NUCLEOTIDE SEQUENCE [LARGE SCALE GENOMIC DNA]</scope>
    <source>
        <strain evidence="3 4">CGMCC 1.12801</strain>
    </source>
</reference>